<protein>
    <submittedName>
        <fullName evidence="2">Uncharacterized protein</fullName>
    </submittedName>
</protein>
<feature type="region of interest" description="Disordered" evidence="1">
    <location>
        <begin position="176"/>
        <end position="198"/>
    </location>
</feature>
<evidence type="ECO:0000256" key="1">
    <source>
        <dbReference type="SAM" id="MobiDB-lite"/>
    </source>
</evidence>
<evidence type="ECO:0000313" key="3">
    <source>
        <dbReference type="Proteomes" id="UP001162131"/>
    </source>
</evidence>
<comment type="caution">
    <text evidence="2">The sequence shown here is derived from an EMBL/GenBank/DDBJ whole genome shotgun (WGS) entry which is preliminary data.</text>
</comment>
<evidence type="ECO:0000313" key="2">
    <source>
        <dbReference type="EMBL" id="CAG9314265.1"/>
    </source>
</evidence>
<gene>
    <name evidence="2" type="ORF">BSTOLATCC_MIC10060</name>
</gene>
<dbReference type="Proteomes" id="UP001162131">
    <property type="component" value="Unassembled WGS sequence"/>
</dbReference>
<feature type="region of interest" description="Disordered" evidence="1">
    <location>
        <begin position="132"/>
        <end position="163"/>
    </location>
</feature>
<feature type="compositionally biased region" description="Basic and acidic residues" evidence="1">
    <location>
        <begin position="143"/>
        <end position="152"/>
    </location>
</feature>
<feature type="region of interest" description="Disordered" evidence="1">
    <location>
        <begin position="217"/>
        <end position="246"/>
    </location>
</feature>
<organism evidence="2 3">
    <name type="scientific">Blepharisma stoltei</name>
    <dbReference type="NCBI Taxonomy" id="1481888"/>
    <lineage>
        <taxon>Eukaryota</taxon>
        <taxon>Sar</taxon>
        <taxon>Alveolata</taxon>
        <taxon>Ciliophora</taxon>
        <taxon>Postciliodesmatophora</taxon>
        <taxon>Heterotrichea</taxon>
        <taxon>Heterotrichida</taxon>
        <taxon>Blepharismidae</taxon>
        <taxon>Blepharisma</taxon>
    </lineage>
</organism>
<proteinExistence type="predicted"/>
<feature type="compositionally biased region" description="Low complexity" evidence="1">
    <location>
        <begin position="132"/>
        <end position="142"/>
    </location>
</feature>
<sequence length="341" mass="38704">MDYLIDTNRGSLRSIFSKHSTSHDNPVITYNELFKFCTAVRIFPDLLSSFEIKRLVMKSSNSHGNSDKRIELSYLQFEKLLKSIANHCFTSGSDGEKLKLLFAHIKNSCKLNYHVDLNIAVDSSCLIEENSLSNSNLNSSNERSQKQRETLRKSSSGPKMKKNVIKKSLTKCASLKLPSADQPGNRTRIVSPRIMNPTPRVVNKKVKQLYQAISPRHLSARKLASRSPDSKHEISSSIDQHSTRLSKPLEIPKLGSPLSSSQFVISNLPTVKNSTHNKLSKVKSAFDDFRKKHKEIVAKKPAGISPKMLRFIKSSHKNRFENKFVTKLFFELWRVKTIYSA</sequence>
<dbReference type="AlphaFoldDB" id="A0AAU9ISS1"/>
<feature type="compositionally biased region" description="Polar residues" evidence="1">
    <location>
        <begin position="235"/>
        <end position="245"/>
    </location>
</feature>
<accession>A0AAU9ISS1</accession>
<reference evidence="2" key="1">
    <citation type="submission" date="2021-09" db="EMBL/GenBank/DDBJ databases">
        <authorList>
            <consortium name="AG Swart"/>
            <person name="Singh M."/>
            <person name="Singh A."/>
            <person name="Seah K."/>
            <person name="Emmerich C."/>
        </authorList>
    </citation>
    <scope>NUCLEOTIDE SEQUENCE</scope>
    <source>
        <strain evidence="2">ATCC30299</strain>
    </source>
</reference>
<dbReference type="EMBL" id="CAJZBQ010000011">
    <property type="protein sequence ID" value="CAG9314265.1"/>
    <property type="molecule type" value="Genomic_DNA"/>
</dbReference>
<keyword evidence="3" id="KW-1185">Reference proteome</keyword>
<name>A0AAU9ISS1_9CILI</name>